<dbReference type="GO" id="GO:0004553">
    <property type="term" value="F:hydrolase activity, hydrolyzing O-glycosyl compounds"/>
    <property type="evidence" value="ECO:0007669"/>
    <property type="project" value="InterPro"/>
</dbReference>
<name>A0A318SJN9_9DEIO</name>
<evidence type="ECO:0000313" key="5">
    <source>
        <dbReference type="EMBL" id="PYE52778.1"/>
    </source>
</evidence>
<sequence length="512" mass="55048">MTDVAQLTRLLVADLPGPTLDDTWRRHFETHRFGGVCLFRRNIASPAQLHRLVTDIREVLGEDALIAVDQEGGAVLRLLEGPLVPAAMAIGAVGDDALSFELGAVAARGLLAYGINWNYAPVLDVNNNPLNPVIGERSFGEDPAAVARLGVAWALGSESAGVLSAVKHFPGHGDTSVDSHLDLPVVRKSAAELEACEWRPFREAVRSNVGSFMTAHILYPDLDPEHPATLSPTILTRLLRDEWKYDGLVVTDATDMRAIAERHPNGEGAALALVAGADMVLACTHGDLDAQVRQVDAVHRAARDGRLTPERTASALRRVRAATARFPGTPKPYDAERRIRDEALASEAARRAITAVGSVKGPRPDDRVLLVVPGESGVGGPYGDSLRGTDLADTLRVAFPRLQTVLYDAERPEAAHEDIRRAECDFTLFATTSRWKLSDAELTLAKLTASLGVPTLHLALWNPYHVAVLPLPALVTYGFRDNALVALRNVLLGTPASGRLPVTLPATPSPAR</sequence>
<reference evidence="5 6" key="1">
    <citation type="submission" date="2018-06" db="EMBL/GenBank/DDBJ databases">
        <title>Genomic Encyclopedia of Type Strains, Phase IV (KMG-IV): sequencing the most valuable type-strain genomes for metagenomic binning, comparative biology and taxonomic classification.</title>
        <authorList>
            <person name="Goeker M."/>
        </authorList>
    </citation>
    <scope>NUCLEOTIDE SEQUENCE [LARGE SCALE GENOMIC DNA]</scope>
    <source>
        <strain evidence="5 6">DSM 18048</strain>
    </source>
</reference>
<dbReference type="GO" id="GO:0009254">
    <property type="term" value="P:peptidoglycan turnover"/>
    <property type="evidence" value="ECO:0007669"/>
    <property type="project" value="TreeGrafter"/>
</dbReference>
<dbReference type="EMBL" id="QJSX01000012">
    <property type="protein sequence ID" value="PYE52778.1"/>
    <property type="molecule type" value="Genomic_DNA"/>
</dbReference>
<comment type="caution">
    <text evidence="5">The sequence shown here is derived from an EMBL/GenBank/DDBJ whole genome shotgun (WGS) entry which is preliminary data.</text>
</comment>
<keyword evidence="2" id="KW-0378">Hydrolase</keyword>
<dbReference type="InterPro" id="IPR017853">
    <property type="entry name" value="GH"/>
</dbReference>
<dbReference type="Proteomes" id="UP000248326">
    <property type="component" value="Unassembled WGS sequence"/>
</dbReference>
<proteinExistence type="inferred from homology"/>
<keyword evidence="3" id="KW-0326">Glycosidase</keyword>
<dbReference type="GO" id="GO:0005975">
    <property type="term" value="P:carbohydrate metabolic process"/>
    <property type="evidence" value="ECO:0007669"/>
    <property type="project" value="InterPro"/>
</dbReference>
<comment type="similarity">
    <text evidence="1">Belongs to the glycosyl hydrolase 3 family.</text>
</comment>
<evidence type="ECO:0000256" key="3">
    <source>
        <dbReference type="ARBA" id="ARBA00023295"/>
    </source>
</evidence>
<protein>
    <submittedName>
        <fullName evidence="5">Beta-N-acetylhexosaminidase</fullName>
    </submittedName>
</protein>
<dbReference type="PANTHER" id="PTHR30480:SF16">
    <property type="entry name" value="GLYCOSIDE HYDROLASE FAMILY 3 DOMAIN PROTEIN"/>
    <property type="match status" value="1"/>
</dbReference>
<evidence type="ECO:0000259" key="4">
    <source>
        <dbReference type="Pfam" id="PF00933"/>
    </source>
</evidence>
<dbReference type="NCBIfam" id="NF003740">
    <property type="entry name" value="PRK05337.1"/>
    <property type="match status" value="1"/>
</dbReference>
<evidence type="ECO:0000313" key="6">
    <source>
        <dbReference type="Proteomes" id="UP000248326"/>
    </source>
</evidence>
<dbReference type="PROSITE" id="PS00775">
    <property type="entry name" value="GLYCOSYL_HYDROL_F3"/>
    <property type="match status" value="1"/>
</dbReference>
<feature type="domain" description="Glycoside hydrolase family 3 N-terminal" evidence="4">
    <location>
        <begin position="19"/>
        <end position="320"/>
    </location>
</feature>
<dbReference type="PRINTS" id="PR00133">
    <property type="entry name" value="GLHYDRLASE3"/>
</dbReference>
<dbReference type="PANTHER" id="PTHR30480">
    <property type="entry name" value="BETA-HEXOSAMINIDASE-RELATED"/>
    <property type="match status" value="1"/>
</dbReference>
<dbReference type="Gene3D" id="3.20.20.300">
    <property type="entry name" value="Glycoside hydrolase, family 3, N-terminal domain"/>
    <property type="match status" value="1"/>
</dbReference>
<accession>A0A318SJN9</accession>
<dbReference type="InterPro" id="IPR019800">
    <property type="entry name" value="Glyco_hydro_3_AS"/>
</dbReference>
<dbReference type="Pfam" id="PF00933">
    <property type="entry name" value="Glyco_hydro_3"/>
    <property type="match status" value="1"/>
</dbReference>
<dbReference type="RefSeq" id="WP_110887664.1">
    <property type="nucleotide sequence ID" value="NZ_QJSX01000012.1"/>
</dbReference>
<keyword evidence="6" id="KW-1185">Reference proteome</keyword>
<dbReference type="InterPro" id="IPR050226">
    <property type="entry name" value="NagZ_Beta-hexosaminidase"/>
</dbReference>
<dbReference type="InterPro" id="IPR036962">
    <property type="entry name" value="Glyco_hydro_3_N_sf"/>
</dbReference>
<dbReference type="AlphaFoldDB" id="A0A318SJN9"/>
<evidence type="ECO:0000256" key="2">
    <source>
        <dbReference type="ARBA" id="ARBA00022801"/>
    </source>
</evidence>
<dbReference type="InterPro" id="IPR001764">
    <property type="entry name" value="Glyco_hydro_3_N"/>
</dbReference>
<gene>
    <name evidence="5" type="ORF">DES52_11299</name>
</gene>
<dbReference type="SUPFAM" id="SSF51445">
    <property type="entry name" value="(Trans)glycosidases"/>
    <property type="match status" value="1"/>
</dbReference>
<evidence type="ECO:0000256" key="1">
    <source>
        <dbReference type="ARBA" id="ARBA00005336"/>
    </source>
</evidence>
<organism evidence="5 6">
    <name type="scientific">Deinococcus yavapaiensis KR-236</name>
    <dbReference type="NCBI Taxonomy" id="694435"/>
    <lineage>
        <taxon>Bacteria</taxon>
        <taxon>Thermotogati</taxon>
        <taxon>Deinococcota</taxon>
        <taxon>Deinococci</taxon>
        <taxon>Deinococcales</taxon>
        <taxon>Deinococcaceae</taxon>
        <taxon>Deinococcus</taxon>
    </lineage>
</organism>
<dbReference type="OrthoDB" id="9805821at2"/>